<keyword evidence="9" id="KW-1185">Reference proteome</keyword>
<dbReference type="EMBL" id="JAULJE010000008">
    <property type="protein sequence ID" value="KAK1339875.1"/>
    <property type="molecule type" value="Genomic_DNA"/>
</dbReference>
<name>A0AA40HZN0_CNENI</name>
<keyword evidence="1" id="KW-0808">Transferase</keyword>
<keyword evidence="4" id="KW-0255">Endonuclease</keyword>
<evidence type="ECO:0000256" key="1">
    <source>
        <dbReference type="ARBA" id="ARBA00022679"/>
    </source>
</evidence>
<keyword evidence="6" id="KW-0732">Signal</keyword>
<feature type="domain" description="Murine leukemia virus integrase C-terminal" evidence="7">
    <location>
        <begin position="46"/>
        <end position="75"/>
    </location>
</feature>
<sequence>MCTLLWAMCTLSSLLFEALQYTQRATHKLVRDALPVPTADPVHPFQPRDSGRYTVILSTPTAVEVDGIQTWLHHSQLLHQETAWILATTREIPSLGSTQARRKLDTCRRGTGLHCRQGPQLALIARLRPSGQGRKPLAEAWALGRDPQLARITCKGPQLAPLEGSTPSQGLKPLAEAWALGRDPQLAPITCRDPELAPLGPPDGSIPRSIQGQGLKLLFEAWALVRDPQLAPITAGDPSWFQWPSSTPSQCRKPLAEARALDRDPQLALITCGGPLLALIFPSDLRLQYPSSNNCSPRLQPSWL</sequence>
<keyword evidence="3" id="KW-0540">Nuclease</keyword>
<evidence type="ECO:0000313" key="8">
    <source>
        <dbReference type="EMBL" id="KAK1339875.1"/>
    </source>
</evidence>
<evidence type="ECO:0000259" key="7">
    <source>
        <dbReference type="Pfam" id="PF18697"/>
    </source>
</evidence>
<protein>
    <recommendedName>
        <fullName evidence="7">Murine leukemia virus integrase C-terminal domain-containing protein</fullName>
    </recommendedName>
</protein>
<evidence type="ECO:0000256" key="6">
    <source>
        <dbReference type="SAM" id="SignalP"/>
    </source>
</evidence>
<dbReference type="GO" id="GO:0016787">
    <property type="term" value="F:hydrolase activity"/>
    <property type="evidence" value="ECO:0007669"/>
    <property type="project" value="UniProtKB-KW"/>
</dbReference>
<feature type="signal peptide" evidence="6">
    <location>
        <begin position="1"/>
        <end position="24"/>
    </location>
</feature>
<gene>
    <name evidence="8" type="ORF">QTO34_018435</name>
</gene>
<evidence type="ECO:0000256" key="2">
    <source>
        <dbReference type="ARBA" id="ARBA00022695"/>
    </source>
</evidence>
<evidence type="ECO:0000256" key="5">
    <source>
        <dbReference type="ARBA" id="ARBA00022801"/>
    </source>
</evidence>
<feature type="chain" id="PRO_5041405098" description="Murine leukemia virus integrase C-terminal domain-containing protein" evidence="6">
    <location>
        <begin position="25"/>
        <end position="304"/>
    </location>
</feature>
<evidence type="ECO:0000256" key="3">
    <source>
        <dbReference type="ARBA" id="ARBA00022722"/>
    </source>
</evidence>
<reference evidence="8" key="1">
    <citation type="submission" date="2023-06" db="EMBL/GenBank/DDBJ databases">
        <title>Reference genome for the Northern bat (Eptesicus nilssonii), a most northern bat species.</title>
        <authorList>
            <person name="Laine V.N."/>
            <person name="Pulliainen A.T."/>
            <person name="Lilley T.M."/>
        </authorList>
    </citation>
    <scope>NUCLEOTIDE SEQUENCE</scope>
    <source>
        <strain evidence="8">BLF_Eptnil</strain>
        <tissue evidence="8">Kidney</tissue>
    </source>
</reference>
<dbReference type="GO" id="GO:0016779">
    <property type="term" value="F:nucleotidyltransferase activity"/>
    <property type="evidence" value="ECO:0007669"/>
    <property type="project" value="UniProtKB-KW"/>
</dbReference>
<keyword evidence="5" id="KW-0378">Hydrolase</keyword>
<organism evidence="8 9">
    <name type="scientific">Cnephaeus nilssonii</name>
    <name type="common">Northern bat</name>
    <name type="synonym">Eptesicus nilssonii</name>
    <dbReference type="NCBI Taxonomy" id="3371016"/>
    <lineage>
        <taxon>Eukaryota</taxon>
        <taxon>Metazoa</taxon>
        <taxon>Chordata</taxon>
        <taxon>Craniata</taxon>
        <taxon>Vertebrata</taxon>
        <taxon>Euteleostomi</taxon>
        <taxon>Mammalia</taxon>
        <taxon>Eutheria</taxon>
        <taxon>Laurasiatheria</taxon>
        <taxon>Chiroptera</taxon>
        <taxon>Yangochiroptera</taxon>
        <taxon>Vespertilionidae</taxon>
        <taxon>Cnephaeus</taxon>
    </lineage>
</organism>
<evidence type="ECO:0000256" key="4">
    <source>
        <dbReference type="ARBA" id="ARBA00022759"/>
    </source>
</evidence>
<dbReference type="GO" id="GO:0004519">
    <property type="term" value="F:endonuclease activity"/>
    <property type="evidence" value="ECO:0007669"/>
    <property type="project" value="UniProtKB-KW"/>
</dbReference>
<dbReference type="InterPro" id="IPR040643">
    <property type="entry name" value="MLVIN_C"/>
</dbReference>
<dbReference type="Proteomes" id="UP001177744">
    <property type="component" value="Unassembled WGS sequence"/>
</dbReference>
<dbReference type="Gene3D" id="2.30.30.850">
    <property type="match status" value="1"/>
</dbReference>
<proteinExistence type="predicted"/>
<evidence type="ECO:0000313" key="9">
    <source>
        <dbReference type="Proteomes" id="UP001177744"/>
    </source>
</evidence>
<keyword evidence="2" id="KW-0548">Nucleotidyltransferase</keyword>
<dbReference type="Pfam" id="PF18697">
    <property type="entry name" value="MLVIN_C"/>
    <property type="match status" value="1"/>
</dbReference>
<comment type="caution">
    <text evidence="8">The sequence shown here is derived from an EMBL/GenBank/DDBJ whole genome shotgun (WGS) entry which is preliminary data.</text>
</comment>
<dbReference type="AlphaFoldDB" id="A0AA40HZN0"/>
<accession>A0AA40HZN0</accession>
<feature type="non-terminal residue" evidence="8">
    <location>
        <position position="304"/>
    </location>
</feature>